<dbReference type="EMBL" id="QMFY01000001">
    <property type="protein sequence ID" value="RAW03328.1"/>
    <property type="molecule type" value="Genomic_DNA"/>
</dbReference>
<dbReference type="InterPro" id="IPR012808">
    <property type="entry name" value="CHP02453"/>
</dbReference>
<dbReference type="OrthoDB" id="9794241at2"/>
<evidence type="ECO:0000313" key="1">
    <source>
        <dbReference type="EMBL" id="RAW03328.1"/>
    </source>
</evidence>
<dbReference type="NCBIfam" id="TIGR02453">
    <property type="entry name" value="TIGR02453 family protein"/>
    <property type="match status" value="1"/>
</dbReference>
<keyword evidence="2" id="KW-1185">Reference proteome</keyword>
<dbReference type="InterPro" id="IPR015996">
    <property type="entry name" value="UCP028451"/>
</dbReference>
<sequence>MKAEAVFDFLKKLSRNNNREWFEKNKGKYLEIKEMFDAFAVELFEQIVMFDESIATQDPKKLTFRIYRDVRFSKDKTPYKTHMSAAYSSVGKGLGKPGYYIQIEPGNKSFIGIGQYMPDAENLSRIRQEIDYNGDNLKKAFKEKSFKKYYDAFWDGDALKTSPKGYPKDHPHAEWLKLKSFIITHEFSDADVLSKTFLKNIAAAAKAGKPLNDFLNEALA</sequence>
<protein>
    <submittedName>
        <fullName evidence="1">DUF2461 domain-containing protein</fullName>
    </submittedName>
</protein>
<dbReference type="PANTHER" id="PTHR36452">
    <property type="entry name" value="CHROMOSOME 12, WHOLE GENOME SHOTGUN SEQUENCE"/>
    <property type="match status" value="1"/>
</dbReference>
<evidence type="ECO:0000313" key="2">
    <source>
        <dbReference type="Proteomes" id="UP000251889"/>
    </source>
</evidence>
<dbReference type="RefSeq" id="WP_112745543.1">
    <property type="nucleotide sequence ID" value="NZ_QMFY01000001.1"/>
</dbReference>
<accession>A0A364YC72</accession>
<gene>
    <name evidence="1" type="ORF">DQQ10_04380</name>
</gene>
<proteinExistence type="predicted"/>
<dbReference type="PIRSF" id="PIRSF028451">
    <property type="entry name" value="UCP028451"/>
    <property type="match status" value="1"/>
</dbReference>
<dbReference type="AlphaFoldDB" id="A0A364YC72"/>
<name>A0A364YC72_9BACT</name>
<dbReference type="PANTHER" id="PTHR36452:SF1">
    <property type="entry name" value="DUF2461 DOMAIN-CONTAINING PROTEIN"/>
    <property type="match status" value="1"/>
</dbReference>
<reference evidence="1 2" key="1">
    <citation type="submission" date="2018-06" db="EMBL/GenBank/DDBJ databases">
        <title>Chryseolinea flavus sp. nov., a member of the phylum Bacteroidetes isolated from soil.</title>
        <authorList>
            <person name="Li Y."/>
            <person name="Wang J."/>
        </authorList>
    </citation>
    <scope>NUCLEOTIDE SEQUENCE [LARGE SCALE GENOMIC DNA]</scope>
    <source>
        <strain evidence="1 2">SDU1-6</strain>
    </source>
</reference>
<organism evidence="1 2">
    <name type="scientific">Pseudochryseolinea flava</name>
    <dbReference type="NCBI Taxonomy" id="2059302"/>
    <lineage>
        <taxon>Bacteria</taxon>
        <taxon>Pseudomonadati</taxon>
        <taxon>Bacteroidota</taxon>
        <taxon>Cytophagia</taxon>
        <taxon>Cytophagales</taxon>
        <taxon>Fulvivirgaceae</taxon>
        <taxon>Pseudochryseolinea</taxon>
    </lineage>
</organism>
<dbReference type="Pfam" id="PF09365">
    <property type="entry name" value="DUF2461"/>
    <property type="match status" value="1"/>
</dbReference>
<dbReference type="Proteomes" id="UP000251889">
    <property type="component" value="Unassembled WGS sequence"/>
</dbReference>
<comment type="caution">
    <text evidence="1">The sequence shown here is derived from an EMBL/GenBank/DDBJ whole genome shotgun (WGS) entry which is preliminary data.</text>
</comment>